<feature type="transmembrane region" description="Helical" evidence="1">
    <location>
        <begin position="34"/>
        <end position="51"/>
    </location>
</feature>
<protein>
    <submittedName>
        <fullName evidence="2">Uncharacterized protein</fullName>
    </submittedName>
</protein>
<comment type="caution">
    <text evidence="2">The sequence shown here is derived from an EMBL/GenBank/DDBJ whole genome shotgun (WGS) entry which is preliminary data.</text>
</comment>
<evidence type="ECO:0000256" key="1">
    <source>
        <dbReference type="SAM" id="Phobius"/>
    </source>
</evidence>
<evidence type="ECO:0000313" key="2">
    <source>
        <dbReference type="EMBL" id="MBU6081945.1"/>
    </source>
</evidence>
<organism evidence="2 3">
    <name type="scientific">Allobacillus halotolerans</name>
    <dbReference type="NCBI Taxonomy" id="570278"/>
    <lineage>
        <taxon>Bacteria</taxon>
        <taxon>Bacillati</taxon>
        <taxon>Bacillota</taxon>
        <taxon>Bacilli</taxon>
        <taxon>Bacillales</taxon>
        <taxon>Bacillaceae</taxon>
        <taxon>Allobacillus</taxon>
    </lineage>
</organism>
<dbReference type="EMBL" id="JAHLZF010000027">
    <property type="protein sequence ID" value="MBU6081945.1"/>
    <property type="molecule type" value="Genomic_DNA"/>
</dbReference>
<accession>A0ABS6GS57</accession>
<sequence length="58" mass="6299">MKKVLTDLTWVVLQLSAVIAAFIGVLLAGNGNGYWVFFIVLTSVLTFLAITRATKLAE</sequence>
<reference evidence="2 3" key="1">
    <citation type="journal article" date="2011" name="Int. J. Syst. Evol. Microbiol.">
        <title>Allobacillus halotolerans gen. nov., sp. nov. isolated from shrimp paste.</title>
        <authorList>
            <person name="Sheu S.Y."/>
            <person name="Arun A.B."/>
            <person name="Jiang S.R."/>
            <person name="Young C.C."/>
            <person name="Chen W.M."/>
        </authorList>
    </citation>
    <scope>NUCLEOTIDE SEQUENCE [LARGE SCALE GENOMIC DNA]</scope>
    <source>
        <strain evidence="2 3">LMG 24826</strain>
    </source>
</reference>
<name>A0ABS6GS57_9BACI</name>
<dbReference type="RefSeq" id="WP_186278583.1">
    <property type="nucleotide sequence ID" value="NZ_CAUPKR010000038.1"/>
</dbReference>
<keyword evidence="1" id="KW-1133">Transmembrane helix</keyword>
<keyword evidence="1" id="KW-0472">Membrane</keyword>
<keyword evidence="3" id="KW-1185">Reference proteome</keyword>
<feature type="transmembrane region" description="Helical" evidence="1">
    <location>
        <begin position="7"/>
        <end position="28"/>
    </location>
</feature>
<dbReference type="Proteomes" id="UP000812672">
    <property type="component" value="Unassembled WGS sequence"/>
</dbReference>
<evidence type="ECO:0000313" key="3">
    <source>
        <dbReference type="Proteomes" id="UP000812672"/>
    </source>
</evidence>
<keyword evidence="1" id="KW-0812">Transmembrane</keyword>
<gene>
    <name evidence="2" type="ORF">KQ486_13055</name>
</gene>
<proteinExistence type="predicted"/>